<dbReference type="PROSITE" id="PS00914">
    <property type="entry name" value="SYNTAXIN"/>
    <property type="match status" value="1"/>
</dbReference>
<name>A0A1W7RCW2_AGKCO</name>
<evidence type="ECO:0000256" key="8">
    <source>
        <dbReference type="ARBA" id="ARBA00023136"/>
    </source>
</evidence>
<dbReference type="GO" id="GO:0031201">
    <property type="term" value="C:SNARE complex"/>
    <property type="evidence" value="ECO:0007669"/>
    <property type="project" value="TreeGrafter"/>
</dbReference>
<evidence type="ECO:0000256" key="10">
    <source>
        <dbReference type="ARBA" id="ARBA00060411"/>
    </source>
</evidence>
<dbReference type="InterPro" id="IPR000727">
    <property type="entry name" value="T_SNARE_dom"/>
</dbReference>
<dbReference type="CDD" id="cd15844">
    <property type="entry name" value="SNARE_syntaxin5"/>
    <property type="match status" value="1"/>
</dbReference>
<dbReference type="FunFam" id="1.20.58.70:FF:000005">
    <property type="entry name" value="syntaxin-5 isoform X1"/>
    <property type="match status" value="1"/>
</dbReference>
<evidence type="ECO:0000256" key="11">
    <source>
        <dbReference type="ARBA" id="ARBA00072669"/>
    </source>
</evidence>
<feature type="region of interest" description="Disordered" evidence="12">
    <location>
        <begin position="1"/>
        <end position="53"/>
    </location>
</feature>
<dbReference type="PANTHER" id="PTHR19957:SF3">
    <property type="entry name" value="SYNTAXIN-5"/>
    <property type="match status" value="1"/>
</dbReference>
<evidence type="ECO:0000256" key="6">
    <source>
        <dbReference type="ARBA" id="ARBA00023034"/>
    </source>
</evidence>
<keyword evidence="7" id="KW-0175">Coiled coil</keyword>
<dbReference type="AlphaFoldDB" id="A0A1W7RCW2"/>
<dbReference type="InterPro" id="IPR045242">
    <property type="entry name" value="Syntaxin"/>
</dbReference>
<dbReference type="Gene3D" id="1.20.58.70">
    <property type="match status" value="1"/>
</dbReference>
<dbReference type="GO" id="GO:0000149">
    <property type="term" value="F:SNARE binding"/>
    <property type="evidence" value="ECO:0007669"/>
    <property type="project" value="TreeGrafter"/>
</dbReference>
<evidence type="ECO:0000256" key="9">
    <source>
        <dbReference type="ARBA" id="ARBA00059412"/>
    </source>
</evidence>
<evidence type="ECO:0000313" key="15">
    <source>
        <dbReference type="EMBL" id="JAV48981.1"/>
    </source>
</evidence>
<dbReference type="Pfam" id="PF11416">
    <property type="entry name" value="Syntaxin-5_N"/>
    <property type="match status" value="1"/>
</dbReference>
<dbReference type="GO" id="GO:0033116">
    <property type="term" value="C:endoplasmic reticulum-Golgi intermediate compartment membrane"/>
    <property type="evidence" value="ECO:0007669"/>
    <property type="project" value="UniProtKB-SubCell"/>
</dbReference>
<dbReference type="SUPFAM" id="SSF47661">
    <property type="entry name" value="t-snare proteins"/>
    <property type="match status" value="1"/>
</dbReference>
<dbReference type="EMBL" id="GDAY02002486">
    <property type="protein sequence ID" value="JAV48981.1"/>
    <property type="molecule type" value="Transcribed_RNA"/>
</dbReference>
<evidence type="ECO:0000259" key="14">
    <source>
        <dbReference type="PROSITE" id="PS50192"/>
    </source>
</evidence>
<dbReference type="GO" id="GO:0006886">
    <property type="term" value="P:intracellular protein transport"/>
    <property type="evidence" value="ECO:0007669"/>
    <property type="project" value="InterPro"/>
</dbReference>
<evidence type="ECO:0000256" key="5">
    <source>
        <dbReference type="ARBA" id="ARBA00022989"/>
    </source>
</evidence>
<evidence type="ECO:0000256" key="3">
    <source>
        <dbReference type="ARBA" id="ARBA00022448"/>
    </source>
</evidence>
<comment type="subcellular location">
    <subcellularLocation>
        <location evidence="10">Endoplasmic reticulum-Golgi intermediate compartment membrane</location>
        <topology evidence="10">Single-pass type IV membrane protein</topology>
    </subcellularLocation>
    <subcellularLocation>
        <location evidence="1">Golgi apparatus membrane</location>
    </subcellularLocation>
</comment>
<evidence type="ECO:0000256" key="1">
    <source>
        <dbReference type="ARBA" id="ARBA00004394"/>
    </source>
</evidence>
<dbReference type="GO" id="GO:0000139">
    <property type="term" value="C:Golgi membrane"/>
    <property type="evidence" value="ECO:0007669"/>
    <property type="project" value="UniProtKB-SubCell"/>
</dbReference>
<dbReference type="InterPro" id="IPR010989">
    <property type="entry name" value="SNARE"/>
</dbReference>
<dbReference type="GO" id="GO:0006888">
    <property type="term" value="P:endoplasmic reticulum to Golgi vesicle-mediated transport"/>
    <property type="evidence" value="ECO:0007669"/>
    <property type="project" value="TreeGrafter"/>
</dbReference>
<reference evidence="15" key="2">
    <citation type="submission" date="2017-04" db="EMBL/GenBank/DDBJ databases">
        <title>Venomic assessment of a copperhead snake (Agkistrodon contortrix) produced by parthenogenesis.</title>
        <authorList>
            <person name="Calvete J.J."/>
            <person name="Casewell N."/>
            <person name="Wuster W."/>
            <person name="Rokyta D.R."/>
            <person name="Storey D."/>
            <person name="Smith C.S."/>
            <person name="Schuett G.W."/>
            <person name="Booth W."/>
        </authorList>
    </citation>
    <scope>NUCLEOTIDE SEQUENCE</scope>
    <source>
        <strain evidence="15">KW1091</strain>
        <tissue evidence="15">Venom gland</tissue>
    </source>
</reference>
<dbReference type="InterPro" id="IPR006012">
    <property type="entry name" value="Syntaxin/epimorphin_CS"/>
</dbReference>
<feature type="transmembrane region" description="Helical" evidence="13">
    <location>
        <begin position="331"/>
        <end position="351"/>
    </location>
</feature>
<keyword evidence="8 13" id="KW-0472">Membrane</keyword>
<organism evidence="15">
    <name type="scientific">Agkistrodon contortrix contortrix</name>
    <name type="common">Southern copperhead</name>
    <dbReference type="NCBI Taxonomy" id="8713"/>
    <lineage>
        <taxon>Eukaryota</taxon>
        <taxon>Metazoa</taxon>
        <taxon>Chordata</taxon>
        <taxon>Craniata</taxon>
        <taxon>Vertebrata</taxon>
        <taxon>Euteleostomi</taxon>
        <taxon>Lepidosauria</taxon>
        <taxon>Squamata</taxon>
        <taxon>Bifurcata</taxon>
        <taxon>Unidentata</taxon>
        <taxon>Episquamata</taxon>
        <taxon>Toxicofera</taxon>
        <taxon>Serpentes</taxon>
        <taxon>Colubroidea</taxon>
        <taxon>Viperidae</taxon>
        <taxon>Crotalinae</taxon>
        <taxon>Agkistrodon</taxon>
    </lineage>
</organism>
<keyword evidence="4 13" id="KW-0812">Transmembrane</keyword>
<keyword evidence="6" id="KW-0333">Golgi apparatus</keyword>
<dbReference type="GO" id="GO:0048278">
    <property type="term" value="P:vesicle docking"/>
    <property type="evidence" value="ECO:0007669"/>
    <property type="project" value="TreeGrafter"/>
</dbReference>
<keyword evidence="5 13" id="KW-1133">Transmembrane helix</keyword>
<keyword evidence="3" id="KW-0813">Transport</keyword>
<evidence type="ECO:0000256" key="12">
    <source>
        <dbReference type="SAM" id="MobiDB-lite"/>
    </source>
</evidence>
<comment type="similarity">
    <text evidence="2">Belongs to the syntaxin family.</text>
</comment>
<evidence type="ECO:0000256" key="13">
    <source>
        <dbReference type="SAM" id="Phobius"/>
    </source>
</evidence>
<reference evidence="15" key="1">
    <citation type="journal article" date="2015" name="G3 (Bethesda)">
        <title>Post-transcriptional mechanisms contribute little to phenotypic variation in snake venoms.</title>
        <authorList>
            <person name="Rokyta D.R."/>
            <person name="Margres M.J."/>
            <person name="Calvin K."/>
        </authorList>
    </citation>
    <scope>NUCLEOTIDE SEQUENCE</scope>
    <source>
        <strain evidence="15">KW1091</strain>
        <tissue evidence="15">Venom gland</tissue>
    </source>
</reference>
<evidence type="ECO:0000256" key="7">
    <source>
        <dbReference type="ARBA" id="ARBA00023054"/>
    </source>
</evidence>
<dbReference type="PANTHER" id="PTHR19957">
    <property type="entry name" value="SYNTAXIN"/>
    <property type="match status" value="1"/>
</dbReference>
<protein>
    <recommendedName>
        <fullName evidence="11">Syntaxin-5</fullName>
    </recommendedName>
</protein>
<accession>A0A1W7RCW2</accession>
<dbReference type="GO" id="GO:0005484">
    <property type="term" value="F:SNAP receptor activity"/>
    <property type="evidence" value="ECO:0007669"/>
    <property type="project" value="InterPro"/>
</dbReference>
<evidence type="ECO:0000256" key="4">
    <source>
        <dbReference type="ARBA" id="ARBA00022692"/>
    </source>
</evidence>
<evidence type="ECO:0000256" key="2">
    <source>
        <dbReference type="ARBA" id="ARBA00009063"/>
    </source>
</evidence>
<feature type="domain" description="T-SNARE coiled-coil homology" evidence="14">
    <location>
        <begin position="260"/>
        <end position="322"/>
    </location>
</feature>
<dbReference type="FunFam" id="1.20.5.110:FF:000187">
    <property type="entry name" value="SNARE domain containing protein"/>
    <property type="match status" value="1"/>
</dbReference>
<dbReference type="SMART" id="SM00397">
    <property type="entry name" value="t_SNARE"/>
    <property type="match status" value="1"/>
</dbReference>
<dbReference type="InterPro" id="IPR021538">
    <property type="entry name" value="Syntaxin-5_N"/>
</dbReference>
<feature type="compositionally biased region" description="Low complexity" evidence="12">
    <location>
        <begin position="32"/>
        <end position="43"/>
    </location>
</feature>
<sequence length="352" mass="39546">MNTRKRHGSRNTDQGVYLGPSQTQAFSPLGAPPAAAAAATAAPVSPPQPQWDAMSCQDRTLEFRSACKSLQSRENGLHVNKPAHSGAIRQRSEFTLMAKRIGKDLSNTFAKLEKLTILAKRKSLFDDKAVEIEELTYIIKQDINSLNKQIAQLQEFVKAKGSLTGRHVQTHSNTVVVSLQSKLASMSNDFKSVLEVRTENLKQQKSRREQFSRPPVATMSLSANNLGSSVLQDERRYSGDVAIDMDNRTSQQLQLINEQDSYIQSRADTMQNIESTIVELGSIFQQLAHMVKEQEETIQRIDANVEDTELNVEGAHMEILKYFQSVSSNRWLMVKIFLILIVFFIIFVVFLA</sequence>
<dbReference type="Pfam" id="PF05739">
    <property type="entry name" value="SNARE"/>
    <property type="match status" value="1"/>
</dbReference>
<dbReference type="GO" id="GO:0006906">
    <property type="term" value="P:vesicle fusion"/>
    <property type="evidence" value="ECO:0007669"/>
    <property type="project" value="TreeGrafter"/>
</dbReference>
<comment type="function">
    <text evidence="9">Mediates endoplasmic reticulum to Golgi transport. Together with p115/USO1 and GM130/GOLGA2, involved in vesicle tethering and fusion at the cis-Golgi membrane to maintain the stacked and inter-connected structure of the Golgi apparatus.</text>
</comment>
<proteinExistence type="inferred from homology"/>
<dbReference type="PROSITE" id="PS50192">
    <property type="entry name" value="T_SNARE"/>
    <property type="match status" value="1"/>
</dbReference>